<feature type="repeat" description="WD" evidence="3">
    <location>
        <begin position="688"/>
        <end position="725"/>
    </location>
</feature>
<dbReference type="SUPFAM" id="SSF50998">
    <property type="entry name" value="Quinoprotein alcohol dehydrogenase-like"/>
    <property type="match status" value="1"/>
</dbReference>
<dbReference type="PROSITE" id="PS50082">
    <property type="entry name" value="WD_REPEATS_2"/>
    <property type="match status" value="7"/>
</dbReference>
<dbReference type="InterPro" id="IPR029030">
    <property type="entry name" value="Caspase-like_dom_sf"/>
</dbReference>
<accession>A0A517P6J4</accession>
<dbReference type="Gene3D" id="2.130.10.10">
    <property type="entry name" value="YVTN repeat-like/Quinoprotein amine dehydrogenase"/>
    <property type="match status" value="2"/>
</dbReference>
<feature type="repeat" description="WD" evidence="3">
    <location>
        <begin position="478"/>
        <end position="519"/>
    </location>
</feature>
<dbReference type="PROSITE" id="PS50294">
    <property type="entry name" value="WD_REPEATS_REGION"/>
    <property type="match status" value="7"/>
</dbReference>
<evidence type="ECO:0000313" key="6">
    <source>
        <dbReference type="EMBL" id="QDT14998.1"/>
    </source>
</evidence>
<keyword evidence="2" id="KW-0677">Repeat</keyword>
<dbReference type="Pfam" id="PF00656">
    <property type="entry name" value="Peptidase_C14"/>
    <property type="match status" value="1"/>
</dbReference>
<dbReference type="PROSITE" id="PS00678">
    <property type="entry name" value="WD_REPEATS_1"/>
    <property type="match status" value="5"/>
</dbReference>
<evidence type="ECO:0000313" key="7">
    <source>
        <dbReference type="Proteomes" id="UP000318741"/>
    </source>
</evidence>
<dbReference type="InterPro" id="IPR001680">
    <property type="entry name" value="WD40_rpt"/>
</dbReference>
<feature type="repeat" description="WD" evidence="3">
    <location>
        <begin position="520"/>
        <end position="561"/>
    </location>
</feature>
<dbReference type="PROSITE" id="PS00018">
    <property type="entry name" value="EF_HAND_1"/>
    <property type="match status" value="1"/>
</dbReference>
<reference evidence="6 7" key="1">
    <citation type="submission" date="2019-02" db="EMBL/GenBank/DDBJ databases">
        <title>Deep-cultivation of Planctomycetes and their phenomic and genomic characterization uncovers novel biology.</title>
        <authorList>
            <person name="Wiegand S."/>
            <person name="Jogler M."/>
            <person name="Boedeker C."/>
            <person name="Pinto D."/>
            <person name="Vollmers J."/>
            <person name="Rivas-Marin E."/>
            <person name="Kohn T."/>
            <person name="Peeters S.H."/>
            <person name="Heuer A."/>
            <person name="Rast P."/>
            <person name="Oberbeckmann S."/>
            <person name="Bunk B."/>
            <person name="Jeske O."/>
            <person name="Meyerdierks A."/>
            <person name="Storesund J.E."/>
            <person name="Kallscheuer N."/>
            <person name="Luecker S."/>
            <person name="Lage O.M."/>
            <person name="Pohl T."/>
            <person name="Merkel B.J."/>
            <person name="Hornburger P."/>
            <person name="Mueller R.-W."/>
            <person name="Bruemmer F."/>
            <person name="Labrenz M."/>
            <person name="Spormann A.M."/>
            <person name="Op den Camp H."/>
            <person name="Overmann J."/>
            <person name="Amann R."/>
            <person name="Jetten M.S.M."/>
            <person name="Mascher T."/>
            <person name="Medema M.H."/>
            <person name="Devos D.P."/>
            <person name="Kaster A.-K."/>
            <person name="Ovreas L."/>
            <person name="Rohde M."/>
            <person name="Galperin M.Y."/>
            <person name="Jogler C."/>
        </authorList>
    </citation>
    <scope>NUCLEOTIDE SEQUENCE [LARGE SCALE GENOMIC DNA]</scope>
    <source>
        <strain evidence="6 7">CA12</strain>
    </source>
</reference>
<dbReference type="GO" id="GO:0004197">
    <property type="term" value="F:cysteine-type endopeptidase activity"/>
    <property type="evidence" value="ECO:0007669"/>
    <property type="project" value="InterPro"/>
</dbReference>
<organism evidence="6 7">
    <name type="scientific">Alienimonas californiensis</name>
    <dbReference type="NCBI Taxonomy" id="2527989"/>
    <lineage>
        <taxon>Bacteria</taxon>
        <taxon>Pseudomonadati</taxon>
        <taxon>Planctomycetota</taxon>
        <taxon>Planctomycetia</taxon>
        <taxon>Planctomycetales</taxon>
        <taxon>Planctomycetaceae</taxon>
        <taxon>Alienimonas</taxon>
    </lineage>
</organism>
<dbReference type="Proteomes" id="UP000318741">
    <property type="component" value="Chromosome"/>
</dbReference>
<feature type="chain" id="PRO_5021836414" evidence="4">
    <location>
        <begin position="33"/>
        <end position="725"/>
    </location>
</feature>
<dbReference type="SMART" id="SM00320">
    <property type="entry name" value="WD40"/>
    <property type="match status" value="7"/>
</dbReference>
<feature type="signal peptide" evidence="4">
    <location>
        <begin position="1"/>
        <end position="32"/>
    </location>
</feature>
<dbReference type="AlphaFoldDB" id="A0A517P6J4"/>
<dbReference type="Pfam" id="PF00400">
    <property type="entry name" value="WD40"/>
    <property type="match status" value="7"/>
</dbReference>
<evidence type="ECO:0000259" key="5">
    <source>
        <dbReference type="Pfam" id="PF00656"/>
    </source>
</evidence>
<feature type="domain" description="Peptidase C14 caspase" evidence="5">
    <location>
        <begin position="71"/>
        <end position="268"/>
    </location>
</feature>
<gene>
    <name evidence="6" type="ORF">CA12_10780</name>
</gene>
<dbReference type="InterPro" id="IPR011047">
    <property type="entry name" value="Quinoprotein_ADH-like_sf"/>
</dbReference>
<dbReference type="SUPFAM" id="SSF52129">
    <property type="entry name" value="Caspase-like"/>
    <property type="match status" value="1"/>
</dbReference>
<evidence type="ECO:0000256" key="1">
    <source>
        <dbReference type="ARBA" id="ARBA00022574"/>
    </source>
</evidence>
<dbReference type="OrthoDB" id="287639at2"/>
<dbReference type="PANTHER" id="PTHR19848">
    <property type="entry name" value="WD40 REPEAT PROTEIN"/>
    <property type="match status" value="1"/>
</dbReference>
<dbReference type="InterPro" id="IPR011600">
    <property type="entry name" value="Pept_C14_caspase"/>
</dbReference>
<keyword evidence="7" id="KW-1185">Reference proteome</keyword>
<keyword evidence="4" id="KW-0732">Signal</keyword>
<protein>
    <submittedName>
        <fullName evidence="6">WD domain, G-beta repeat</fullName>
    </submittedName>
</protein>
<sequence precursor="true">MSFARRPLPLVASGPFVAALALCLLTGATAFAQAPALPNGATPPNGAAAPDDRFSAEEANAVAGRVKNEPRHALIVGVPDYADAAIPDLPVCAPDAKAVYDLLTDPAVGGVPKANATLLIGKDASRRNILKALNDLRAVPQESTVFFYFSGHGARVGDQTYLIPQDAEAAFLAGSALSQSELDRYLKAVPASRVALFVDACFAAGLRTDPGRPTKAFAADAEAALQSFTGRGRIFFGAAGADEEALTAPDKQRSVFTLHLLEGLGGKADGNGDGVVTAFEVAAYLDGTVSAEARKRGGLHRPRVDIPADVVDPSRYPLTIHAAALKSRTAAAVLLRQRLDVLDGFFLDGALTRPQRDQAATLLSTDEPRLSRLQRQARDTALAAVERGAVDERLTRALDLMVEQAPPPSTGAPSTGEPKGPTPMRLRAVVPPPRVAEGHLAGVLSLAVAPDGQRAVSGSWDKTLRVWNLAEGTAERTLEGHRERVNAVAITPDGTRALSGSWDRTLAVWNLADGQPERALNGHSWGVLAATITPDGQRALSGSWDKTVRVWTLADGREQFVLKGHAEQINSIAVAPDGGRAVSASDDGTLRVWNLADGREERVLEGHAAAVRAVAIAPDGERAVSGDKHGALRIWNLTTGAAERTMKGHPDGVNAVAITPDGRRAVSGGGDGTVRVWNLAAGAAEGTLEGHTGSVNAVAITPDGRQIVSGSNDRTLRLWDAFERE</sequence>
<feature type="repeat" description="WD" evidence="3">
    <location>
        <begin position="604"/>
        <end position="645"/>
    </location>
</feature>
<dbReference type="RefSeq" id="WP_145357841.1">
    <property type="nucleotide sequence ID" value="NZ_CP036265.1"/>
</dbReference>
<feature type="repeat" description="WD" evidence="3">
    <location>
        <begin position="646"/>
        <end position="687"/>
    </location>
</feature>
<keyword evidence="1 3" id="KW-0853">WD repeat</keyword>
<feature type="repeat" description="WD" evidence="3">
    <location>
        <begin position="436"/>
        <end position="477"/>
    </location>
</feature>
<evidence type="ECO:0000256" key="4">
    <source>
        <dbReference type="SAM" id="SignalP"/>
    </source>
</evidence>
<dbReference type="InterPro" id="IPR018247">
    <property type="entry name" value="EF_Hand_1_Ca_BS"/>
</dbReference>
<name>A0A517P6J4_9PLAN</name>
<dbReference type="InterPro" id="IPR020472">
    <property type="entry name" value="WD40_PAC1"/>
</dbReference>
<dbReference type="EMBL" id="CP036265">
    <property type="protein sequence ID" value="QDT14998.1"/>
    <property type="molecule type" value="Genomic_DNA"/>
</dbReference>
<dbReference type="CDD" id="cd00200">
    <property type="entry name" value="WD40"/>
    <property type="match status" value="1"/>
</dbReference>
<dbReference type="KEGG" id="acaf:CA12_10780"/>
<dbReference type="InterPro" id="IPR019775">
    <property type="entry name" value="WD40_repeat_CS"/>
</dbReference>
<dbReference type="Gene3D" id="3.40.50.1460">
    <property type="match status" value="1"/>
</dbReference>
<dbReference type="PRINTS" id="PR00320">
    <property type="entry name" value="GPROTEINBRPT"/>
</dbReference>
<evidence type="ECO:0000256" key="3">
    <source>
        <dbReference type="PROSITE-ProRule" id="PRU00221"/>
    </source>
</evidence>
<evidence type="ECO:0000256" key="2">
    <source>
        <dbReference type="ARBA" id="ARBA00022737"/>
    </source>
</evidence>
<feature type="repeat" description="WD" evidence="3">
    <location>
        <begin position="562"/>
        <end position="603"/>
    </location>
</feature>
<dbReference type="PANTHER" id="PTHR19848:SF8">
    <property type="entry name" value="F-BOX AND WD REPEAT DOMAIN CONTAINING 7"/>
    <property type="match status" value="1"/>
</dbReference>
<proteinExistence type="predicted"/>
<dbReference type="InterPro" id="IPR015943">
    <property type="entry name" value="WD40/YVTN_repeat-like_dom_sf"/>
</dbReference>
<dbReference type="GO" id="GO:0006508">
    <property type="term" value="P:proteolysis"/>
    <property type="evidence" value="ECO:0007669"/>
    <property type="project" value="InterPro"/>
</dbReference>